<evidence type="ECO:0000313" key="2">
    <source>
        <dbReference type="Proteomes" id="UP000444721"/>
    </source>
</evidence>
<evidence type="ECO:0000313" key="1">
    <source>
        <dbReference type="EMBL" id="KAF0977605.1"/>
    </source>
</evidence>
<dbReference type="VEuPathDB" id="AmoebaDB:NfTy_070240"/>
<comment type="caution">
    <text evidence="1">The sequence shown here is derived from an EMBL/GenBank/DDBJ whole genome shotgun (WGS) entry which is preliminary data.</text>
</comment>
<sequence length="470" mass="53379">MYELTLATQSVLKIAQICIQTVFEQFGKEKITVQFIPIAGEEQNKNSSNNNKRKRENGAMEENYAVGLIRMKIIQNEEEKKKNSIRRFEESLQEILKVGSHAGRMITILTKDKQLLMNGSDSAIGQDKILELFRATSLVNENQVYLDLLVCEDHDLMVHLVLLGQSFLETMDLIRKELLTLGMFSSYFTFENHFNQEELHGVNSSSWTSEKLTVTSLQPEIVKTHLSAFIHVEYASPSTVQPLHDKENNKNRIQLLTSLSKNGEILCQDARQEMIMGRVKGKNRTCELSISSEPNTISFNETAWERKSLSFPQKMSTLALPESNNLSNFGLQISIDSFDESCLIIELPKVRSINSSLRSIYIAFNIETTCKTKCKLIKAMFQSLSLALLECAKLHLPHSFFNKNEKRQSVMTQYYIPLVADSISGIVQHSQNHAFKGDCLKLLQIDSLDEISSKIQQLLLAKTNSSVQQQ</sequence>
<dbReference type="Proteomes" id="UP000444721">
    <property type="component" value="Unassembled WGS sequence"/>
</dbReference>
<dbReference type="GeneID" id="68110815"/>
<reference evidence="1 2" key="1">
    <citation type="journal article" date="2019" name="Sci. Rep.">
        <title>Nanopore sequencing improves the draft genome of the human pathogenic amoeba Naegleria fowleri.</title>
        <authorList>
            <person name="Liechti N."/>
            <person name="Schurch N."/>
            <person name="Bruggmann R."/>
            <person name="Wittwer M."/>
        </authorList>
    </citation>
    <scope>NUCLEOTIDE SEQUENCE [LARGE SCALE GENOMIC DNA]</scope>
    <source>
        <strain evidence="1 2">ATCC 30894</strain>
    </source>
</reference>
<keyword evidence="2" id="KW-1185">Reference proteome</keyword>
<dbReference type="RefSeq" id="XP_044562318.1">
    <property type="nucleotide sequence ID" value="XM_044706918.1"/>
</dbReference>
<accession>A0A6A5BW98</accession>
<dbReference type="VEuPathDB" id="AmoebaDB:NF0118100"/>
<organism evidence="1 2">
    <name type="scientific">Naegleria fowleri</name>
    <name type="common">Brain eating amoeba</name>
    <dbReference type="NCBI Taxonomy" id="5763"/>
    <lineage>
        <taxon>Eukaryota</taxon>
        <taxon>Discoba</taxon>
        <taxon>Heterolobosea</taxon>
        <taxon>Tetramitia</taxon>
        <taxon>Eutetramitia</taxon>
        <taxon>Vahlkampfiidae</taxon>
        <taxon>Naegleria</taxon>
    </lineage>
</organism>
<protein>
    <submittedName>
        <fullName evidence="1">Uncharacterized protein</fullName>
    </submittedName>
</protein>
<dbReference type="AlphaFoldDB" id="A0A6A5BW98"/>
<dbReference type="EMBL" id="VFQX01000034">
    <property type="protein sequence ID" value="KAF0977605.1"/>
    <property type="molecule type" value="Genomic_DNA"/>
</dbReference>
<dbReference type="VEuPathDB" id="AmoebaDB:FDP41_003597"/>
<dbReference type="OrthoDB" id="10450073at2759"/>
<name>A0A6A5BW98_NAEFO</name>
<gene>
    <name evidence="1" type="ORF">FDP41_003597</name>
</gene>
<proteinExistence type="predicted"/>